<proteinExistence type="predicted"/>
<dbReference type="GO" id="GO:0005634">
    <property type="term" value="C:nucleus"/>
    <property type="evidence" value="ECO:0007669"/>
    <property type="project" value="UniProtKB-SubCell"/>
</dbReference>
<dbReference type="InterPro" id="IPR006600">
    <property type="entry name" value="HTH_CenpB_DNA-bd_dom"/>
</dbReference>
<feature type="domain" description="HTH CENPB-type" evidence="4">
    <location>
        <begin position="85"/>
        <end position="158"/>
    </location>
</feature>
<dbReference type="PANTHER" id="PTHR19303">
    <property type="entry name" value="TRANSPOSON"/>
    <property type="match status" value="1"/>
</dbReference>
<dbReference type="PANTHER" id="PTHR19303:SF74">
    <property type="entry name" value="POGO TRANSPOSABLE ELEMENT WITH KRAB DOMAIN"/>
    <property type="match status" value="1"/>
</dbReference>
<dbReference type="Gene3D" id="1.10.10.60">
    <property type="entry name" value="Homeodomain-like"/>
    <property type="match status" value="1"/>
</dbReference>
<name>A0A147BKK0_IXORI</name>
<feature type="non-terminal residue" evidence="5">
    <location>
        <position position="1"/>
    </location>
</feature>
<dbReference type="Pfam" id="PF03221">
    <property type="entry name" value="HTH_Tnp_Tc5"/>
    <property type="match status" value="1"/>
</dbReference>
<dbReference type="PROSITE" id="PS51253">
    <property type="entry name" value="HTH_CENPB"/>
    <property type="match status" value="1"/>
</dbReference>
<evidence type="ECO:0000256" key="2">
    <source>
        <dbReference type="ARBA" id="ARBA00023125"/>
    </source>
</evidence>
<organism evidence="5">
    <name type="scientific">Ixodes ricinus</name>
    <name type="common">Common tick</name>
    <name type="synonym">Acarus ricinus</name>
    <dbReference type="NCBI Taxonomy" id="34613"/>
    <lineage>
        <taxon>Eukaryota</taxon>
        <taxon>Metazoa</taxon>
        <taxon>Ecdysozoa</taxon>
        <taxon>Arthropoda</taxon>
        <taxon>Chelicerata</taxon>
        <taxon>Arachnida</taxon>
        <taxon>Acari</taxon>
        <taxon>Parasitiformes</taxon>
        <taxon>Ixodida</taxon>
        <taxon>Ixodoidea</taxon>
        <taxon>Ixodidae</taxon>
        <taxon>Ixodinae</taxon>
        <taxon>Ixodes</taxon>
    </lineage>
</organism>
<dbReference type="InterPro" id="IPR009057">
    <property type="entry name" value="Homeodomain-like_sf"/>
</dbReference>
<sequence>FWHVLRVCRFVSFTWSEKRHRLVVKINMSAKRNSYTLKFKRTAILFAEENGNHGAAEQFGVDRACVIRWRKARDQIFKGAATRKKFTGPRRGRHPELEKELCEFVRSERCSGFAVTADAIQTKAMEIATRMKIPRAVFRASRGWVERMMRRNGFSLRRRTTICQKLPLDFEEKLVKFQQYVMELRRESHYALGQIGNADETPVYIDMPRTSTVNEVGAREVRVRTTGYEKQRVTAMLCVTADGRKLPPYVILKRKNMPKNETFPSDVIVRVQEKGWMTSELMLDWIEVVWKQRPGASLGAPEGTKSMLVLDAFRGHLTPEVKEGLGACNSDLVVVPGGMTSVLQPLDVSINKPFKENMRQEYEEWIRNPDRKKTPTGRLQKASASTVATWISNAWKRVRPEVVVKSFKKCCITNCLDGSEDDVLWDTESTASGSSSSGTEDSPSSDSE</sequence>
<dbReference type="EMBL" id="GEGO01004133">
    <property type="protein sequence ID" value="JAR91271.1"/>
    <property type="molecule type" value="Transcribed_RNA"/>
</dbReference>
<feature type="compositionally biased region" description="Low complexity" evidence="3">
    <location>
        <begin position="426"/>
        <end position="448"/>
    </location>
</feature>
<dbReference type="AlphaFoldDB" id="A0A147BKK0"/>
<evidence type="ECO:0000256" key="1">
    <source>
        <dbReference type="ARBA" id="ARBA00004123"/>
    </source>
</evidence>
<dbReference type="GO" id="GO:0003677">
    <property type="term" value="F:DNA binding"/>
    <property type="evidence" value="ECO:0007669"/>
    <property type="project" value="UniProtKB-KW"/>
</dbReference>
<evidence type="ECO:0000259" key="4">
    <source>
        <dbReference type="PROSITE" id="PS51253"/>
    </source>
</evidence>
<reference evidence="5" key="1">
    <citation type="journal article" date="2018" name="PLoS Negl. Trop. Dis.">
        <title>Sialome diversity of ticks revealed by RNAseq of single tick salivary glands.</title>
        <authorList>
            <person name="Perner J."/>
            <person name="Kropackova S."/>
            <person name="Kopacek P."/>
            <person name="Ribeiro J.M."/>
        </authorList>
    </citation>
    <scope>NUCLEOTIDE SEQUENCE</scope>
    <source>
        <strain evidence="5">Siblings of single egg batch collected in Ceske Budejovice</strain>
        <tissue evidence="5">Salivary glands</tissue>
    </source>
</reference>
<accession>A0A147BKK0</accession>
<evidence type="ECO:0000313" key="5">
    <source>
        <dbReference type="EMBL" id="JAR91271.1"/>
    </source>
</evidence>
<dbReference type="SUPFAM" id="SSF46689">
    <property type="entry name" value="Homeodomain-like"/>
    <property type="match status" value="1"/>
</dbReference>
<dbReference type="Pfam" id="PF03184">
    <property type="entry name" value="DDE_1"/>
    <property type="match status" value="1"/>
</dbReference>
<keyword evidence="2" id="KW-0238">DNA-binding</keyword>
<protein>
    <submittedName>
        <fullName evidence="5">Putative pogo transposable element</fullName>
    </submittedName>
</protein>
<evidence type="ECO:0000256" key="3">
    <source>
        <dbReference type="SAM" id="MobiDB-lite"/>
    </source>
</evidence>
<feature type="region of interest" description="Disordered" evidence="3">
    <location>
        <begin position="423"/>
        <end position="448"/>
    </location>
</feature>
<dbReference type="InterPro" id="IPR004875">
    <property type="entry name" value="DDE_SF_endonuclease_dom"/>
</dbReference>
<dbReference type="SMART" id="SM00674">
    <property type="entry name" value="CENPB"/>
    <property type="match status" value="1"/>
</dbReference>
<dbReference type="InterPro" id="IPR050863">
    <property type="entry name" value="CenT-Element_Derived"/>
</dbReference>
<comment type="subcellular location">
    <subcellularLocation>
        <location evidence="1">Nucleus</location>
    </subcellularLocation>
</comment>